<dbReference type="EMBL" id="AP024238">
    <property type="protein sequence ID" value="BCO25422.1"/>
    <property type="molecule type" value="Genomic_DNA"/>
</dbReference>
<dbReference type="Gene3D" id="2.60.40.10">
    <property type="entry name" value="Immunoglobulins"/>
    <property type="match status" value="1"/>
</dbReference>
<evidence type="ECO:0000313" key="2">
    <source>
        <dbReference type="Proteomes" id="UP000824366"/>
    </source>
</evidence>
<gene>
    <name evidence="1" type="ORF">MIZ03_0282</name>
</gene>
<dbReference type="InterPro" id="IPR013783">
    <property type="entry name" value="Ig-like_fold"/>
</dbReference>
<dbReference type="InterPro" id="IPR008964">
    <property type="entry name" value="Invasin/intimin_cell_adhesion"/>
</dbReference>
<dbReference type="InterPro" id="IPR003961">
    <property type="entry name" value="FN3_dom"/>
</dbReference>
<keyword evidence="2" id="KW-1185">Reference proteome</keyword>
<dbReference type="SUPFAM" id="SSF49265">
    <property type="entry name" value="Fibronectin type III"/>
    <property type="match status" value="1"/>
</dbReference>
<proteinExistence type="predicted"/>
<dbReference type="InterPro" id="IPR036116">
    <property type="entry name" value="FN3_sf"/>
</dbReference>
<dbReference type="Gene3D" id="2.60.40.1080">
    <property type="match status" value="1"/>
</dbReference>
<evidence type="ECO:0008006" key="3">
    <source>
        <dbReference type="Google" id="ProtNLM"/>
    </source>
</evidence>
<accession>A0ABN6D085</accession>
<dbReference type="CDD" id="cd00063">
    <property type="entry name" value="FN3"/>
    <property type="match status" value="1"/>
</dbReference>
<organism evidence="1 2">
    <name type="scientific">Rhodoferax lithotrophicus</name>
    <dbReference type="NCBI Taxonomy" id="2798804"/>
    <lineage>
        <taxon>Bacteria</taxon>
        <taxon>Pseudomonadati</taxon>
        <taxon>Pseudomonadota</taxon>
        <taxon>Betaproteobacteria</taxon>
        <taxon>Burkholderiales</taxon>
        <taxon>Comamonadaceae</taxon>
        <taxon>Rhodoferax</taxon>
    </lineage>
</organism>
<dbReference type="Proteomes" id="UP000824366">
    <property type="component" value="Chromosome"/>
</dbReference>
<reference evidence="1 2" key="1">
    <citation type="journal article" date="2021" name="Microbiol. Spectr.">
        <title>A Single Bacterium Capable of Oxidation and Reduction of Iron at Circumneutral pH.</title>
        <authorList>
            <person name="Kato S."/>
            <person name="Ohkuma M."/>
        </authorList>
    </citation>
    <scope>NUCLEOTIDE SEQUENCE [LARGE SCALE GENOMIC DNA]</scope>
    <source>
        <strain evidence="1 2">MIZ03</strain>
    </source>
</reference>
<name>A0ABN6D085_9BURK</name>
<protein>
    <recommendedName>
        <fullName evidence="3">Fibronectin type-III domain-containing protein</fullName>
    </recommendedName>
</protein>
<evidence type="ECO:0000313" key="1">
    <source>
        <dbReference type="EMBL" id="BCO25422.1"/>
    </source>
</evidence>
<dbReference type="RefSeq" id="WP_223907045.1">
    <property type="nucleotide sequence ID" value="NZ_AP024238.1"/>
</dbReference>
<dbReference type="SUPFAM" id="SSF49373">
    <property type="entry name" value="Invasin/intimin cell-adhesion fragments"/>
    <property type="match status" value="1"/>
</dbReference>
<sequence>MYVPLQDSRTVLPLRLVSLLATCLLVACGGGGNGPAIQATPQTIVFAAAPSLVLGGSATVSAHASSGLAVSYSSSTPGLCSVNTSTGLVSSLVAGTCVIAADQSGNDQFAPATQATQSLVVQASPVQSIRFGAAPVLTLYGTATVSATATSGLAVNYSSSTPTVCSVNSSTGEVTDLAAGDCTIIASQPGNASVNAAPQVSQTLRVANSNVPATVPGAPTAVSASLGTVAQTVLVSFSGPATSGGSPITQYSVSSVPAGLSASGAASPLTVSCPSTCAGYAFAVQASNSVGSGALSAAAPVLTAYKVTARWFEPDTQPNDSIFTGSFMLNSTSQTVTGLSGSLTESMTGPPMTTVPLVYQLSALSDGAGGLTVTSFALNTTHVFAEGGFAANSQGLYYGYPAAKNPAAGGVGNAFATIYVNLANPTAPLTPAQINQLAYGDCFAGGMMGSTCMTGYAGIGTMGGYPVAQSITRQ</sequence>